<keyword evidence="2" id="KW-0539">Nucleus</keyword>
<dbReference type="SUPFAM" id="SSF57850">
    <property type="entry name" value="RING/U-box"/>
    <property type="match status" value="1"/>
</dbReference>
<dbReference type="InterPro" id="IPR016818">
    <property type="entry name" value="NOSIP"/>
</dbReference>
<dbReference type="PANTHER" id="PTHR13063">
    <property type="entry name" value="ENOS INTERACTING PROTEIN"/>
    <property type="match status" value="1"/>
</dbReference>
<evidence type="ECO:0000313" key="6">
    <source>
        <dbReference type="Proteomes" id="UP001057455"/>
    </source>
</evidence>
<keyword evidence="3" id="KW-0175">Coiled coil</keyword>
<evidence type="ECO:0000256" key="3">
    <source>
        <dbReference type="SAM" id="Coils"/>
    </source>
</evidence>
<accession>A0A9W5WVS6</accession>
<proteinExistence type="predicted"/>
<dbReference type="GO" id="GO:0061630">
    <property type="term" value="F:ubiquitin protein ligase activity"/>
    <property type="evidence" value="ECO:0007669"/>
    <property type="project" value="InterPro"/>
</dbReference>
<comment type="subcellular location">
    <subcellularLocation>
        <location evidence="1">Nucleus</location>
    </subcellularLocation>
</comment>
<feature type="domain" description="Nitric oxide synthase-interacting protein zinc-finger" evidence="4">
    <location>
        <begin position="4"/>
        <end position="71"/>
    </location>
</feature>
<evidence type="ECO:0000256" key="2">
    <source>
        <dbReference type="ARBA" id="ARBA00023242"/>
    </source>
</evidence>
<dbReference type="GO" id="GO:0005634">
    <property type="term" value="C:nucleus"/>
    <property type="evidence" value="ECO:0007669"/>
    <property type="project" value="UniProtKB-SubCell"/>
</dbReference>
<dbReference type="Proteomes" id="UP001057455">
    <property type="component" value="Unassembled WGS sequence"/>
</dbReference>
<keyword evidence="6" id="KW-1185">Reference proteome</keyword>
<dbReference type="AlphaFoldDB" id="A0A9W5WVS6"/>
<evidence type="ECO:0000313" key="5">
    <source>
        <dbReference type="EMBL" id="GFE54627.1"/>
    </source>
</evidence>
<feature type="coiled-coil region" evidence="3">
    <location>
        <begin position="68"/>
        <end position="100"/>
    </location>
</feature>
<dbReference type="EMBL" id="BLIY01000017">
    <property type="protein sequence ID" value="GFE54627.1"/>
    <property type="molecule type" value="Genomic_DNA"/>
</dbReference>
<gene>
    <name evidence="5" type="ORF">BaOVIS_020310</name>
</gene>
<name>A0A9W5WVS6_BABOV</name>
<evidence type="ECO:0000259" key="4">
    <source>
        <dbReference type="Pfam" id="PF15906"/>
    </source>
</evidence>
<protein>
    <submittedName>
        <fullName evidence="5">Enos interacting domain containg protein, putative</fullName>
    </submittedName>
</protein>
<evidence type="ECO:0000256" key="1">
    <source>
        <dbReference type="ARBA" id="ARBA00004123"/>
    </source>
</evidence>
<comment type="caution">
    <text evidence="5">The sequence shown here is derived from an EMBL/GenBank/DDBJ whole genome shotgun (WGS) entry which is preliminary data.</text>
</comment>
<dbReference type="OrthoDB" id="116827at2759"/>
<organism evidence="5 6">
    <name type="scientific">Babesia ovis</name>
    <dbReference type="NCBI Taxonomy" id="5869"/>
    <lineage>
        <taxon>Eukaryota</taxon>
        <taxon>Sar</taxon>
        <taxon>Alveolata</taxon>
        <taxon>Apicomplexa</taxon>
        <taxon>Aconoidasida</taxon>
        <taxon>Piroplasmida</taxon>
        <taxon>Babesiidae</taxon>
        <taxon>Babesia</taxon>
    </lineage>
</organism>
<dbReference type="InterPro" id="IPR031790">
    <property type="entry name" value="Znf-NOSIP"/>
</dbReference>
<sequence>MTRHSKNNTANPIFTYHERQNVRDFNTQRQRLGADSMRRCEQCWLCLSTAVKPVCTLAGYVFCKECILKSCAKQLEEHKRALAKWEADQAAHQMRKAEERELSLEHTKRQLLDTGVYGVTSVKKSIEPSCSNTTTTSDSNFWVAGAPSKRSAEDTATSAPSKLPKGLKCPITGKPIKLKELVDINPDISKDTDNGDPVWLCSVSQRPISHHQAMLNRATGRVVLRRYVEVCDDTANKFIALIPGGTGFAAHNGVVANKYRPALL</sequence>
<reference evidence="5" key="1">
    <citation type="submission" date="2019-12" db="EMBL/GenBank/DDBJ databases">
        <title>Genome sequence of Babesia ovis.</title>
        <authorList>
            <person name="Yamagishi J."/>
            <person name="Sevinc F."/>
            <person name="Xuan X."/>
        </authorList>
    </citation>
    <scope>NUCLEOTIDE SEQUENCE</scope>
    <source>
        <strain evidence="5">Selcuk</strain>
    </source>
</reference>
<dbReference type="PANTHER" id="PTHR13063:SF10">
    <property type="entry name" value="NITRIC OXIDE SYNTHASE-INTERACTING PROTEIN"/>
    <property type="match status" value="1"/>
</dbReference>
<dbReference type="Pfam" id="PF15906">
    <property type="entry name" value="zf-NOSIP"/>
    <property type="match status" value="1"/>
</dbReference>